<dbReference type="InterPro" id="IPR020904">
    <property type="entry name" value="Sc_DH/Rdtase_CS"/>
</dbReference>
<dbReference type="Pfam" id="PF13561">
    <property type="entry name" value="adh_short_C2"/>
    <property type="match status" value="1"/>
</dbReference>
<reference evidence="4" key="2">
    <citation type="submission" date="2020-09" db="EMBL/GenBank/DDBJ databases">
        <authorList>
            <person name="Sun Q."/>
            <person name="Zhou Y."/>
        </authorList>
    </citation>
    <scope>NUCLEOTIDE SEQUENCE</scope>
    <source>
        <strain evidence="4">CGMCC 1.15425</strain>
    </source>
</reference>
<dbReference type="NCBIfam" id="NF006074">
    <property type="entry name" value="PRK08220.1"/>
    <property type="match status" value="1"/>
</dbReference>
<comment type="caution">
    <text evidence="4">The sequence shown here is derived from an EMBL/GenBank/DDBJ whole genome shotgun (WGS) entry which is preliminary data.</text>
</comment>
<accession>A0A917GNV2</accession>
<dbReference type="PRINTS" id="PR01397">
    <property type="entry name" value="DHBDHDRGNASE"/>
</dbReference>
<evidence type="ECO:0000313" key="5">
    <source>
        <dbReference type="Proteomes" id="UP000627715"/>
    </source>
</evidence>
<dbReference type="Proteomes" id="UP000627715">
    <property type="component" value="Unassembled WGS sequence"/>
</dbReference>
<dbReference type="GO" id="GO:0019290">
    <property type="term" value="P:siderophore biosynthetic process"/>
    <property type="evidence" value="ECO:0007669"/>
    <property type="project" value="InterPro"/>
</dbReference>
<protein>
    <recommendedName>
        <fullName evidence="3">2,3-dihydro-2,3-dihydroxybenzoate dehydrogenase</fullName>
        <ecNumber evidence="3">1.3.1.28</ecNumber>
    </recommendedName>
</protein>
<dbReference type="PANTHER" id="PTHR43669:SF8">
    <property type="entry name" value="SHORT-CHAIN TYPE DEHYDROGENASE_REDUCTASE-RELATED"/>
    <property type="match status" value="1"/>
</dbReference>
<dbReference type="InterPro" id="IPR036291">
    <property type="entry name" value="NAD(P)-bd_dom_sf"/>
</dbReference>
<dbReference type="Gene3D" id="3.40.50.720">
    <property type="entry name" value="NAD(P)-binding Rossmann-like Domain"/>
    <property type="match status" value="1"/>
</dbReference>
<evidence type="ECO:0000256" key="1">
    <source>
        <dbReference type="ARBA" id="ARBA00006484"/>
    </source>
</evidence>
<evidence type="ECO:0000256" key="2">
    <source>
        <dbReference type="ARBA" id="ARBA00023002"/>
    </source>
</evidence>
<dbReference type="AlphaFoldDB" id="A0A917GNV2"/>
<organism evidence="4 5">
    <name type="scientific">Pseudohongiella nitratireducens</name>
    <dbReference type="NCBI Taxonomy" id="1768907"/>
    <lineage>
        <taxon>Bacteria</taxon>
        <taxon>Pseudomonadati</taxon>
        <taxon>Pseudomonadota</taxon>
        <taxon>Gammaproteobacteria</taxon>
        <taxon>Pseudomonadales</taxon>
        <taxon>Pseudohongiellaceae</taxon>
        <taxon>Pseudohongiella</taxon>
    </lineage>
</organism>
<evidence type="ECO:0000256" key="3">
    <source>
        <dbReference type="NCBIfam" id="TIGR04316"/>
    </source>
</evidence>
<evidence type="ECO:0000313" key="4">
    <source>
        <dbReference type="EMBL" id="GGG52992.1"/>
    </source>
</evidence>
<dbReference type="PANTHER" id="PTHR43669">
    <property type="entry name" value="5-KETO-D-GLUCONATE 5-REDUCTASE"/>
    <property type="match status" value="1"/>
</dbReference>
<dbReference type="InterPro" id="IPR002347">
    <property type="entry name" value="SDR_fam"/>
</dbReference>
<keyword evidence="5" id="KW-1185">Reference proteome</keyword>
<dbReference type="OrthoDB" id="9803333at2"/>
<name>A0A917GNV2_9GAMM</name>
<dbReference type="GO" id="GO:0008667">
    <property type="term" value="F:2,3-dihydro-2,3-dihydroxybenzoate dehydrogenase activity"/>
    <property type="evidence" value="ECO:0007669"/>
    <property type="project" value="UniProtKB-UniRule"/>
</dbReference>
<dbReference type="NCBIfam" id="TIGR04316">
    <property type="entry name" value="dhbA_paeA"/>
    <property type="match status" value="1"/>
</dbReference>
<dbReference type="PROSITE" id="PS00061">
    <property type="entry name" value="ADH_SHORT"/>
    <property type="match status" value="1"/>
</dbReference>
<dbReference type="InterPro" id="IPR003560">
    <property type="entry name" value="DHB_DH"/>
</dbReference>
<comment type="similarity">
    <text evidence="1">Belongs to the short-chain dehydrogenases/reductases (SDR) family.</text>
</comment>
<dbReference type="EMBL" id="BMIY01000003">
    <property type="protein sequence ID" value="GGG52992.1"/>
    <property type="molecule type" value="Genomic_DNA"/>
</dbReference>
<gene>
    <name evidence="4" type="primary">dhbA</name>
    <name evidence="4" type="ORF">GCM10011403_07750</name>
</gene>
<dbReference type="FunFam" id="3.40.50.720:FF:000084">
    <property type="entry name" value="Short-chain dehydrogenase reductase"/>
    <property type="match status" value="1"/>
</dbReference>
<dbReference type="EC" id="1.3.1.28" evidence="3"/>
<sequence>MQEHDRGLAGKVALVTGAAAGIGEAVVRRLHAEGVRVVATDINEVGLASLQAELGDQVRTLVLDVRDSAAVNQLIDDVEAQWGNIDLGANVAGILSTDSVLETSDETWRNVFDVNTNGVFYVSRALGERMKARGRGALVTVGSNASLVPRQSMAAYAASKSATHMLMRCLGLELAPFGVRCNTVAPGSTMTAMQTGMWADAETGAANVIRGSLDTYKNGIPLGKLATPEDIANAVVFLLSDEAGHITMANLTVDGGATLST</sequence>
<keyword evidence="2" id="KW-0560">Oxidoreductase</keyword>
<proteinExistence type="inferred from homology"/>
<reference evidence="4" key="1">
    <citation type="journal article" date="2014" name="Int. J. Syst. Evol. Microbiol.">
        <title>Complete genome sequence of Corynebacterium casei LMG S-19264T (=DSM 44701T), isolated from a smear-ripened cheese.</title>
        <authorList>
            <consortium name="US DOE Joint Genome Institute (JGI-PGF)"/>
            <person name="Walter F."/>
            <person name="Albersmeier A."/>
            <person name="Kalinowski J."/>
            <person name="Ruckert C."/>
        </authorList>
    </citation>
    <scope>NUCLEOTIDE SEQUENCE</scope>
    <source>
        <strain evidence="4">CGMCC 1.15425</strain>
    </source>
</reference>
<dbReference type="SUPFAM" id="SSF51735">
    <property type="entry name" value="NAD(P)-binding Rossmann-fold domains"/>
    <property type="match status" value="1"/>
</dbReference>